<feature type="transmembrane region" description="Helical" evidence="4">
    <location>
        <begin position="224"/>
        <end position="245"/>
    </location>
</feature>
<evidence type="ECO:0000259" key="5">
    <source>
        <dbReference type="SMART" id="SM00014"/>
    </source>
</evidence>
<dbReference type="EMBL" id="CP133217">
    <property type="protein sequence ID" value="WML88456.1"/>
    <property type="molecule type" value="Genomic_DNA"/>
</dbReference>
<feature type="transmembrane region" description="Helical" evidence="4">
    <location>
        <begin position="119"/>
        <end position="139"/>
    </location>
</feature>
<dbReference type="Proteomes" id="UP001229862">
    <property type="component" value="Chromosome"/>
</dbReference>
<evidence type="ECO:0000313" key="7">
    <source>
        <dbReference type="EMBL" id="WML88456.1"/>
    </source>
</evidence>
<dbReference type="EMBL" id="JAVFKN010000020">
    <property type="protein sequence ID" value="MDQ5769662.1"/>
    <property type="molecule type" value="Genomic_DNA"/>
</dbReference>
<feature type="transmembrane region" description="Helical" evidence="4">
    <location>
        <begin position="7"/>
        <end position="25"/>
    </location>
</feature>
<feature type="transmembrane region" description="Helical" evidence="4">
    <location>
        <begin position="201"/>
        <end position="218"/>
    </location>
</feature>
<evidence type="ECO:0000313" key="8">
    <source>
        <dbReference type="Proteomes" id="UP001223336"/>
    </source>
</evidence>
<dbReference type="Pfam" id="PF01569">
    <property type="entry name" value="PAP2"/>
    <property type="match status" value="1"/>
</dbReference>
<feature type="transmembrane region" description="Helical" evidence="4">
    <location>
        <begin position="45"/>
        <end position="66"/>
    </location>
</feature>
<dbReference type="PANTHER" id="PTHR14969:SF13">
    <property type="entry name" value="AT30094P"/>
    <property type="match status" value="1"/>
</dbReference>
<feature type="transmembrane region" description="Helical" evidence="4">
    <location>
        <begin position="171"/>
        <end position="189"/>
    </location>
</feature>
<feature type="transmembrane region" description="Helical" evidence="4">
    <location>
        <begin position="73"/>
        <end position="91"/>
    </location>
</feature>
<dbReference type="AlphaFoldDB" id="A0AA51MU76"/>
<dbReference type="GO" id="GO:0050380">
    <property type="term" value="F:undecaprenyl-diphosphatase activity"/>
    <property type="evidence" value="ECO:0007669"/>
    <property type="project" value="UniProtKB-EC"/>
</dbReference>
<dbReference type="Gene3D" id="1.20.144.10">
    <property type="entry name" value="Phosphatidic acid phosphatase type 2/haloperoxidase"/>
    <property type="match status" value="1"/>
</dbReference>
<gene>
    <name evidence="6" type="ORF">RCC75_14060</name>
    <name evidence="7" type="ORF">RCG00_08790</name>
</gene>
<dbReference type="CDD" id="cd01610">
    <property type="entry name" value="PAP2_like"/>
    <property type="match status" value="1"/>
</dbReference>
<comment type="catalytic activity">
    <reaction evidence="3">
        <text>di-trans,octa-cis-undecaprenyl diphosphate + H2O = di-trans,octa-cis-undecaprenyl phosphate + phosphate + H(+)</text>
        <dbReference type="Rhea" id="RHEA:28094"/>
        <dbReference type="ChEBI" id="CHEBI:15377"/>
        <dbReference type="ChEBI" id="CHEBI:15378"/>
        <dbReference type="ChEBI" id="CHEBI:43474"/>
        <dbReference type="ChEBI" id="CHEBI:58405"/>
        <dbReference type="ChEBI" id="CHEBI:60392"/>
        <dbReference type="EC" id="3.6.1.27"/>
    </reaction>
</comment>
<keyword evidence="4" id="KW-0812">Transmembrane</keyword>
<evidence type="ECO:0000256" key="3">
    <source>
        <dbReference type="ARBA" id="ARBA00047594"/>
    </source>
</evidence>
<dbReference type="SMART" id="SM00014">
    <property type="entry name" value="acidPPc"/>
    <property type="match status" value="1"/>
</dbReference>
<dbReference type="RefSeq" id="WP_202716106.1">
    <property type="nucleotide sequence ID" value="NZ_CP053482.1"/>
</dbReference>
<dbReference type="Proteomes" id="UP001223336">
    <property type="component" value="Unassembled WGS sequence"/>
</dbReference>
<name>A0AA51MU76_9GAMM</name>
<evidence type="ECO:0000256" key="1">
    <source>
        <dbReference type="ARBA" id="ARBA00012374"/>
    </source>
</evidence>
<accession>A0AA51MU76</accession>
<organism evidence="7">
    <name type="scientific">Thiothrix subterranea</name>
    <dbReference type="NCBI Taxonomy" id="2735563"/>
    <lineage>
        <taxon>Bacteria</taxon>
        <taxon>Pseudomonadati</taxon>
        <taxon>Pseudomonadota</taxon>
        <taxon>Gammaproteobacteria</taxon>
        <taxon>Thiotrichales</taxon>
        <taxon>Thiotrichaceae</taxon>
        <taxon>Thiothrix</taxon>
    </lineage>
</organism>
<evidence type="ECO:0000256" key="4">
    <source>
        <dbReference type="SAM" id="Phobius"/>
    </source>
</evidence>
<feature type="domain" description="Phosphatidic acid phosphatase type 2/haloperoxidase" evidence="5">
    <location>
        <begin position="73"/>
        <end position="186"/>
    </location>
</feature>
<keyword evidence="4" id="KW-1133">Transmembrane helix</keyword>
<evidence type="ECO:0000313" key="6">
    <source>
        <dbReference type="EMBL" id="MDQ5769662.1"/>
    </source>
</evidence>
<dbReference type="InterPro" id="IPR036938">
    <property type="entry name" value="PAP2/HPO_sf"/>
</dbReference>
<reference evidence="7 8" key="1">
    <citation type="submission" date="2023-08" db="EMBL/GenBank/DDBJ databases">
        <title>New molecular markers tilS and rpoB for phylogenetic and monitoring studies of the genus Thiothrix biodiversity.</title>
        <authorList>
            <person name="Ravin N.V."/>
            <person name="Smolyakov D."/>
            <person name="Markov N.D."/>
            <person name="Beletsky A.V."/>
            <person name="Mardanov A.V."/>
            <person name="Rudenko T.S."/>
            <person name="Grabovich M.Y."/>
        </authorList>
    </citation>
    <scope>NUCLEOTIDE SEQUENCE</scope>
    <source>
        <strain evidence="7">DNT52</strain>
        <strain evidence="6 8">H33</strain>
    </source>
</reference>
<dbReference type="EC" id="3.6.1.27" evidence="1"/>
<proteinExistence type="predicted"/>
<dbReference type="SUPFAM" id="SSF48317">
    <property type="entry name" value="Acid phosphatase/Vanadium-dependent haloperoxidase"/>
    <property type="match status" value="1"/>
</dbReference>
<feature type="transmembrane region" description="Helical" evidence="4">
    <location>
        <begin position="146"/>
        <end position="165"/>
    </location>
</feature>
<keyword evidence="4" id="KW-0472">Membrane</keyword>
<sequence>MRDEAETVAVPILIMTLLAATLALFDLNLLVFDGLNQVFRVLPDGFWANVTILGDSLVSLTLLSVLALRYPQLLAAGLLAGLIATGITRPLKLWVAMDRPMVTLGEHVHFIGSLELHNFSFPSGHTTAAFVLAGVITLVTQHKRLGMGFFGLALLVGASRMAVGAHWPMDVAAGAAFGWLSAWAGWKLASHWTSTATLAGQRLLAGLFLLFALMLFRLDTYYPQAFALQILIAVSATLAMLTYSWRIWCKSGV</sequence>
<protein>
    <recommendedName>
        <fullName evidence="1">undecaprenyl-diphosphate phosphatase</fullName>
        <ecNumber evidence="1">3.6.1.27</ecNumber>
    </recommendedName>
    <alternativeName>
        <fullName evidence="2">Undecaprenyl pyrophosphate phosphatase</fullName>
    </alternativeName>
</protein>
<dbReference type="InterPro" id="IPR000326">
    <property type="entry name" value="PAP2/HPO"/>
</dbReference>
<dbReference type="PANTHER" id="PTHR14969">
    <property type="entry name" value="SPHINGOSINE-1-PHOSPHATE PHOSPHOHYDROLASE"/>
    <property type="match status" value="1"/>
</dbReference>
<keyword evidence="8" id="KW-1185">Reference proteome</keyword>
<evidence type="ECO:0000256" key="2">
    <source>
        <dbReference type="ARBA" id="ARBA00032707"/>
    </source>
</evidence>